<keyword evidence="5" id="KW-1185">Reference proteome</keyword>
<dbReference type="InterPro" id="IPR035940">
    <property type="entry name" value="CAP_sf"/>
</dbReference>
<dbReference type="SUPFAM" id="SSF55797">
    <property type="entry name" value="PR-1-like"/>
    <property type="match status" value="1"/>
</dbReference>
<feature type="compositionally biased region" description="Pro residues" evidence="1">
    <location>
        <begin position="88"/>
        <end position="107"/>
    </location>
</feature>
<protein>
    <submittedName>
        <fullName evidence="4">CAP domain-containing protein</fullName>
    </submittedName>
</protein>
<dbReference type="Pfam" id="PF00188">
    <property type="entry name" value="CAP"/>
    <property type="match status" value="1"/>
</dbReference>
<feature type="domain" description="SCP" evidence="3">
    <location>
        <begin position="119"/>
        <end position="230"/>
    </location>
</feature>
<proteinExistence type="predicted"/>
<sequence length="232" mass="23941">MLPTLTAVLAGALVAGTATMLANPAAGSSADQDDLSIGLTDEQVVADSPGDLVRPTPGSARPSGSTAPTSTPTTSSAPSTTSSTTTEPPAPPPPPTTSEEPPAPPPTATGGTAQDQVVSLVNTFRGEAGCGPVSVDAQLTAAAQGHAEDMSERDYFSHTSLDGRTFDQRIRNAGYPSPGAENIARGARTAERVMQMWMESDGHRRNILNCDLATIGVGLERDGFYWVQNFGF</sequence>
<dbReference type="Proteomes" id="UP001595859">
    <property type="component" value="Unassembled WGS sequence"/>
</dbReference>
<evidence type="ECO:0000313" key="5">
    <source>
        <dbReference type="Proteomes" id="UP001595859"/>
    </source>
</evidence>
<dbReference type="InterPro" id="IPR014044">
    <property type="entry name" value="CAP_dom"/>
</dbReference>
<reference evidence="5" key="1">
    <citation type="journal article" date="2019" name="Int. J. Syst. Evol. Microbiol.">
        <title>The Global Catalogue of Microorganisms (GCM) 10K type strain sequencing project: providing services to taxonomists for standard genome sequencing and annotation.</title>
        <authorList>
            <consortium name="The Broad Institute Genomics Platform"/>
            <consortium name="The Broad Institute Genome Sequencing Center for Infectious Disease"/>
            <person name="Wu L."/>
            <person name="Ma J."/>
        </authorList>
    </citation>
    <scope>NUCLEOTIDE SEQUENCE [LARGE SCALE GENOMIC DNA]</scope>
    <source>
        <strain evidence="5">ZS-22-S1</strain>
    </source>
</reference>
<dbReference type="PANTHER" id="PTHR31157">
    <property type="entry name" value="SCP DOMAIN-CONTAINING PROTEIN"/>
    <property type="match status" value="1"/>
</dbReference>
<feature type="chain" id="PRO_5047185668" evidence="2">
    <location>
        <begin position="23"/>
        <end position="232"/>
    </location>
</feature>
<evidence type="ECO:0000256" key="1">
    <source>
        <dbReference type="SAM" id="MobiDB-lite"/>
    </source>
</evidence>
<feature type="compositionally biased region" description="Low complexity" evidence="1">
    <location>
        <begin position="62"/>
        <end position="87"/>
    </location>
</feature>
<accession>A0ABV9S470</accession>
<keyword evidence="2" id="KW-0732">Signal</keyword>
<organism evidence="4 5">
    <name type="scientific">Actinophytocola glycyrrhizae</name>
    <dbReference type="NCBI Taxonomy" id="2044873"/>
    <lineage>
        <taxon>Bacteria</taxon>
        <taxon>Bacillati</taxon>
        <taxon>Actinomycetota</taxon>
        <taxon>Actinomycetes</taxon>
        <taxon>Pseudonocardiales</taxon>
        <taxon>Pseudonocardiaceae</taxon>
    </lineage>
</organism>
<dbReference type="RefSeq" id="WP_378058429.1">
    <property type="nucleotide sequence ID" value="NZ_JBHSIS010000010.1"/>
</dbReference>
<evidence type="ECO:0000256" key="2">
    <source>
        <dbReference type="SAM" id="SignalP"/>
    </source>
</evidence>
<evidence type="ECO:0000313" key="4">
    <source>
        <dbReference type="EMBL" id="MFC4856455.1"/>
    </source>
</evidence>
<name>A0ABV9S470_9PSEU</name>
<dbReference type="Gene3D" id="3.40.33.10">
    <property type="entry name" value="CAP"/>
    <property type="match status" value="1"/>
</dbReference>
<dbReference type="EMBL" id="JBHSIS010000010">
    <property type="protein sequence ID" value="MFC4856455.1"/>
    <property type="molecule type" value="Genomic_DNA"/>
</dbReference>
<feature type="signal peptide" evidence="2">
    <location>
        <begin position="1"/>
        <end position="22"/>
    </location>
</feature>
<gene>
    <name evidence="4" type="ORF">ACFPCV_23355</name>
</gene>
<comment type="caution">
    <text evidence="4">The sequence shown here is derived from an EMBL/GenBank/DDBJ whole genome shotgun (WGS) entry which is preliminary data.</text>
</comment>
<feature type="region of interest" description="Disordered" evidence="1">
    <location>
        <begin position="24"/>
        <end position="112"/>
    </location>
</feature>
<dbReference type="PANTHER" id="PTHR31157:SF1">
    <property type="entry name" value="SCP DOMAIN-CONTAINING PROTEIN"/>
    <property type="match status" value="1"/>
</dbReference>
<dbReference type="CDD" id="cd05379">
    <property type="entry name" value="CAP_bacterial"/>
    <property type="match status" value="1"/>
</dbReference>
<evidence type="ECO:0000259" key="3">
    <source>
        <dbReference type="Pfam" id="PF00188"/>
    </source>
</evidence>